<dbReference type="OrthoDB" id="27601at2759"/>
<feature type="domain" description="tRNA-guanine(15) transglycosylase-like" evidence="1">
    <location>
        <begin position="39"/>
        <end position="225"/>
    </location>
</feature>
<protein>
    <recommendedName>
        <fullName evidence="1">tRNA-guanine(15) transglycosylase-like domain-containing protein</fullName>
    </recommendedName>
</protein>
<reference evidence="2" key="1">
    <citation type="submission" date="2020-11" db="EMBL/GenBank/DDBJ databases">
        <authorList>
            <consortium name="DOE Joint Genome Institute"/>
            <person name="Ahrendt S."/>
            <person name="Riley R."/>
            <person name="Andreopoulos W."/>
            <person name="Labutti K."/>
            <person name="Pangilinan J."/>
            <person name="Ruiz-Duenas F.J."/>
            <person name="Barrasa J.M."/>
            <person name="Sanchez-Garcia M."/>
            <person name="Camarero S."/>
            <person name="Miyauchi S."/>
            <person name="Serrano A."/>
            <person name="Linde D."/>
            <person name="Babiker R."/>
            <person name="Drula E."/>
            <person name="Ayuso-Fernandez I."/>
            <person name="Pacheco R."/>
            <person name="Padilla G."/>
            <person name="Ferreira P."/>
            <person name="Barriuso J."/>
            <person name="Kellner H."/>
            <person name="Castanera R."/>
            <person name="Alfaro M."/>
            <person name="Ramirez L."/>
            <person name="Pisabarro A.G."/>
            <person name="Kuo A."/>
            <person name="Tritt A."/>
            <person name="Lipzen A."/>
            <person name="He G."/>
            <person name="Yan M."/>
            <person name="Ng V."/>
            <person name="Cullen D."/>
            <person name="Martin F."/>
            <person name="Rosso M.-N."/>
            <person name="Henrissat B."/>
            <person name="Hibbett D."/>
            <person name="Martinez A.T."/>
            <person name="Grigoriev I.V."/>
        </authorList>
    </citation>
    <scope>NUCLEOTIDE SEQUENCE</scope>
    <source>
        <strain evidence="2">MF-IS2</strain>
    </source>
</reference>
<keyword evidence="3" id="KW-1185">Reference proteome</keyword>
<dbReference type="InterPro" id="IPR036511">
    <property type="entry name" value="TGT-like_sf"/>
</dbReference>
<dbReference type="PANTHER" id="PTHR46064">
    <property type="entry name" value="QUEUINE TRNA-RIBOSYLTRANSFERASE ACCESSORY SUBUNIT 2"/>
    <property type="match status" value="1"/>
</dbReference>
<dbReference type="SUPFAM" id="SSF51713">
    <property type="entry name" value="tRNA-guanine transglycosylase"/>
    <property type="match status" value="1"/>
</dbReference>
<comment type="caution">
    <text evidence="2">The sequence shown here is derived from an EMBL/GenBank/DDBJ whole genome shotgun (WGS) entry which is preliminary data.</text>
</comment>
<dbReference type="GO" id="GO:0006400">
    <property type="term" value="P:tRNA modification"/>
    <property type="evidence" value="ECO:0007669"/>
    <property type="project" value="InterPro"/>
</dbReference>
<dbReference type="InterPro" id="IPR050852">
    <property type="entry name" value="Queuine_tRNA-ribosyltrfase"/>
</dbReference>
<organism evidence="2 3">
    <name type="scientific">Macrolepiota fuliginosa MF-IS2</name>
    <dbReference type="NCBI Taxonomy" id="1400762"/>
    <lineage>
        <taxon>Eukaryota</taxon>
        <taxon>Fungi</taxon>
        <taxon>Dikarya</taxon>
        <taxon>Basidiomycota</taxon>
        <taxon>Agaricomycotina</taxon>
        <taxon>Agaricomycetes</taxon>
        <taxon>Agaricomycetidae</taxon>
        <taxon>Agaricales</taxon>
        <taxon>Agaricineae</taxon>
        <taxon>Agaricaceae</taxon>
        <taxon>Macrolepiota</taxon>
    </lineage>
</organism>
<dbReference type="Gene3D" id="3.20.20.105">
    <property type="entry name" value="Queuine tRNA-ribosyltransferase-like"/>
    <property type="match status" value="1"/>
</dbReference>
<dbReference type="AlphaFoldDB" id="A0A9P6BZM8"/>
<evidence type="ECO:0000259" key="1">
    <source>
        <dbReference type="Pfam" id="PF01702"/>
    </source>
</evidence>
<dbReference type="EMBL" id="MU151441">
    <property type="protein sequence ID" value="KAF9443725.1"/>
    <property type="molecule type" value="Genomic_DNA"/>
</dbReference>
<accession>A0A9P6BZM8</accession>
<evidence type="ECO:0000313" key="2">
    <source>
        <dbReference type="EMBL" id="KAF9443725.1"/>
    </source>
</evidence>
<dbReference type="PANTHER" id="PTHR46064:SF1">
    <property type="entry name" value="QUEUINE TRNA-RIBOSYLTRANSFERASE ACCESSORY SUBUNIT 2"/>
    <property type="match status" value="1"/>
</dbReference>
<name>A0A9P6BZM8_9AGAR</name>
<gene>
    <name evidence="2" type="ORF">P691DRAFT_712883</name>
</gene>
<dbReference type="InterPro" id="IPR002616">
    <property type="entry name" value="tRNA_ribo_trans-like"/>
</dbReference>
<dbReference type="Pfam" id="PF01702">
    <property type="entry name" value="TGT"/>
    <property type="match status" value="2"/>
</dbReference>
<dbReference type="Proteomes" id="UP000807342">
    <property type="component" value="Unassembled WGS sequence"/>
</dbReference>
<proteinExistence type="predicted"/>
<evidence type="ECO:0000313" key="3">
    <source>
        <dbReference type="Proteomes" id="UP000807342"/>
    </source>
</evidence>
<sequence length="552" mass="60895">MSGHSPIPGLFFSLLTPSATRFGPRLGNVLLKRDEQTEIQIQTPSYLASTSRGVIPHLSRDHYASSGIRWVNIPFESFLDVLPPVPTLVDGKNSLHTFLGYSLGQHVVSMAVRDPADGREMPPNGNAHVAAYSLRGVRKVTPTEWKSYVYSCKPDIVFALADIPLTHPPYSQKRLTKSIERSASWLASLISPLPNNKYRPSVLVHMAGTTSVPARRAFAESLIEKLFGPEAETIKPLQTLDQGVTGYTFDLIPIRLSLEAAEKRHQDPFYPPAESIPPTPPPTIDSAPTPLSEVNLDPTIPAHTDQLSPLLQASLEPLSTTKLRLVNSVQTPHEILRLISSVGIDIFDAHWAQRAGDVGVALDFTFPAPSSHSPALKARENNKLDIGHNLYCSSYTHDFSAFGSASCGCRACSPVAPATRIYHGVDDPSFSGESSTIPSQAPAEPRVKPSFSRAYAHHLLHTHEMSAHSLLVLHNLSVLDQFFGGIRTLLQDRPEKWDQEVKRFEEIYDEELKVFEEARVMWRDVDLARGKGRLVREKAKQEEGTLGTAVEL</sequence>
<feature type="domain" description="tRNA-guanine(15) transglycosylase-like" evidence="1">
    <location>
        <begin position="450"/>
        <end position="492"/>
    </location>
</feature>